<feature type="transmembrane region" description="Helical" evidence="1">
    <location>
        <begin position="115"/>
        <end position="135"/>
    </location>
</feature>
<feature type="transmembrane region" description="Helical" evidence="1">
    <location>
        <begin position="350"/>
        <end position="369"/>
    </location>
</feature>
<evidence type="ECO:0000313" key="3">
    <source>
        <dbReference type="Proteomes" id="UP000798602"/>
    </source>
</evidence>
<feature type="transmembrane region" description="Helical" evidence="1">
    <location>
        <begin position="275"/>
        <end position="293"/>
    </location>
</feature>
<gene>
    <name evidence="2" type="ORF">GV828_09010</name>
</gene>
<comment type="caution">
    <text evidence="2">The sequence shown here is derived from an EMBL/GenBank/DDBJ whole genome shotgun (WGS) entry which is preliminary data.</text>
</comment>
<feature type="transmembrane region" description="Helical" evidence="1">
    <location>
        <begin position="326"/>
        <end position="344"/>
    </location>
</feature>
<feature type="transmembrane region" description="Helical" evidence="1">
    <location>
        <begin position="81"/>
        <end position="103"/>
    </location>
</feature>
<keyword evidence="1" id="KW-0812">Transmembrane</keyword>
<dbReference type="RefSeq" id="WP_166537157.1">
    <property type="nucleotide sequence ID" value="NZ_JAABLM010000009.1"/>
</dbReference>
<evidence type="ECO:0000313" key="2">
    <source>
        <dbReference type="EMBL" id="NBL65334.1"/>
    </source>
</evidence>
<name>A0ABW9Z9G8_9FLAO</name>
<proteinExistence type="predicted"/>
<feature type="transmembrane region" description="Helical" evidence="1">
    <location>
        <begin position="376"/>
        <end position="393"/>
    </location>
</feature>
<dbReference type="EMBL" id="JAABLM010000009">
    <property type="protein sequence ID" value="NBL65334.1"/>
    <property type="molecule type" value="Genomic_DNA"/>
</dbReference>
<feature type="transmembrane region" description="Helical" evidence="1">
    <location>
        <begin position="9"/>
        <end position="31"/>
    </location>
</feature>
<keyword evidence="1" id="KW-0472">Membrane</keyword>
<dbReference type="Proteomes" id="UP000798602">
    <property type="component" value="Unassembled WGS sequence"/>
</dbReference>
<evidence type="ECO:0008006" key="4">
    <source>
        <dbReference type="Google" id="ProtNLM"/>
    </source>
</evidence>
<evidence type="ECO:0000256" key="1">
    <source>
        <dbReference type="SAM" id="Phobius"/>
    </source>
</evidence>
<feature type="transmembrane region" description="Helical" evidence="1">
    <location>
        <begin position="198"/>
        <end position="216"/>
    </location>
</feature>
<keyword evidence="3" id="KW-1185">Reference proteome</keyword>
<reference evidence="3" key="1">
    <citation type="submission" date="2020-01" db="EMBL/GenBank/DDBJ databases">
        <title>Sphingomonas sp. strain CSW-10.</title>
        <authorList>
            <person name="Chen W.-M."/>
        </authorList>
    </citation>
    <scope>NUCLEOTIDE SEQUENCE [LARGE SCALE GENOMIC DNA]</scope>
    <source>
        <strain evidence="3">NST-5</strain>
    </source>
</reference>
<feature type="transmembrane region" description="Helical" evidence="1">
    <location>
        <begin position="250"/>
        <end position="268"/>
    </location>
</feature>
<organism evidence="2 3">
    <name type="scientific">Flavobacterium ichthyis</name>
    <dbReference type="NCBI Taxonomy" id="2698827"/>
    <lineage>
        <taxon>Bacteria</taxon>
        <taxon>Pseudomonadati</taxon>
        <taxon>Bacteroidota</taxon>
        <taxon>Flavobacteriia</taxon>
        <taxon>Flavobacteriales</taxon>
        <taxon>Flavobacteriaceae</taxon>
        <taxon>Flavobacterium</taxon>
    </lineage>
</organism>
<protein>
    <recommendedName>
        <fullName evidence="4">Glycosyltransferase RgtA/B/C/D-like domain-containing protein</fullName>
    </recommendedName>
</protein>
<sequence>MKNLLSKNVIYASVFVILLLIYGLFFARMGFELWDTGYIPSYSWRIVNGQNVYEDFVYKAPPITLYFHALFMKIFPNLQQFWLIKICNYLLFAVQVMLCVFGFKNFYPNKISFNIWSLISFSFAISLLNFTAYPWPTTDGLLFASVAFFILSLQRKNLLHWFLIALFVTLSSLTKQSFYLIPIGFIVTIYFMFERKNLYVFLLSLIICYGLFFLWIETFTSWETYRKQTTGETHFIDLFYTGFLNYFINYGKKIIIPLFLIAPIALFFNRKNFSFLKFFKIIAVVLIGYSIILCIATEFLFASRIAFIGTGIFVIVKAIEKKNLKNYFPVFLALLLAWSCSVSMGYNYPILFSTGIIMSIVVVLQEYLVKFKSNKLILFLGILLTFLAMAKNFNPYREANILELNHDLGEVSPKLAGINTSEKTKNKLVEAKKLIEKYGEKYIMAPGFPMAHYIFDTQSVMKSDWLTNNEINRQAGTYIETAARVDHFVFLEKSFIEGELYLPENRSEFSAVTVYILNNFKKIEETEHFIIFNTNEKKSALPVLISKSVY</sequence>
<feature type="transmembrane region" description="Helical" evidence="1">
    <location>
        <begin position="158"/>
        <end position="191"/>
    </location>
</feature>
<keyword evidence="1" id="KW-1133">Transmembrane helix</keyword>
<feature type="transmembrane region" description="Helical" evidence="1">
    <location>
        <begin position="299"/>
        <end position="319"/>
    </location>
</feature>
<accession>A0ABW9Z9G8</accession>